<feature type="transmembrane region" description="Helical" evidence="1">
    <location>
        <begin position="261"/>
        <end position="282"/>
    </location>
</feature>
<dbReference type="Pfam" id="PF05569">
    <property type="entry name" value="Peptidase_M56"/>
    <property type="match status" value="1"/>
</dbReference>
<feature type="domain" description="Peptidase M56" evidence="2">
    <location>
        <begin position="57"/>
        <end position="247"/>
    </location>
</feature>
<evidence type="ECO:0000259" key="2">
    <source>
        <dbReference type="Pfam" id="PF05569"/>
    </source>
</evidence>
<sequence length="283" mass="31987">MWKNRSKLLFATPLLIALLVWSQMGLYAAHKTLGWDIRFNIIDLCNHLLLKLGFGSISPVLNLLVAYTAVVTLWLVAKQAYAARQALRKVQERTHHPLTAMLQARFPEDKHSLIVIAAKQPFALTLGLFRPRIVLSSGLLELLDPSEIEAVYYHERSHRRHRDPLKTFVLLVVSKVMWYVPILDWCSRHYKIAREIIADHEAMTVMGTPASLGSALLKLLKKQDRPQAVDFAYVSFADTSINYRIHHIIDPESAASPQLPVMLAVISLPVVLVLSGVFFLSLL</sequence>
<proteinExistence type="predicted"/>
<feature type="transmembrane region" description="Helical" evidence="1">
    <location>
        <begin position="165"/>
        <end position="182"/>
    </location>
</feature>
<comment type="caution">
    <text evidence="3">The sequence shown here is derived from an EMBL/GenBank/DDBJ whole genome shotgun (WGS) entry which is preliminary data.</text>
</comment>
<evidence type="ECO:0000313" key="3">
    <source>
        <dbReference type="EMBL" id="MEK8130788.1"/>
    </source>
</evidence>
<keyword evidence="4" id="KW-1185">Reference proteome</keyword>
<dbReference type="RefSeq" id="WP_341417922.1">
    <property type="nucleotide sequence ID" value="NZ_JBBPCC010000016.1"/>
</dbReference>
<keyword evidence="1" id="KW-0812">Transmembrane</keyword>
<protein>
    <submittedName>
        <fullName evidence="3">M56 family metallopeptidase</fullName>
    </submittedName>
</protein>
<dbReference type="InterPro" id="IPR052173">
    <property type="entry name" value="Beta-lactam_resp_regulator"/>
</dbReference>
<name>A0ABU9DRS9_9BACL</name>
<reference evidence="3 4" key="1">
    <citation type="submission" date="2024-04" db="EMBL/GenBank/DDBJ databases">
        <title>draft genome sequnece of Paenibacillus filicis.</title>
        <authorList>
            <person name="Kim D.-U."/>
        </authorList>
    </citation>
    <scope>NUCLEOTIDE SEQUENCE [LARGE SCALE GENOMIC DNA]</scope>
    <source>
        <strain evidence="3 4">KACC14197</strain>
    </source>
</reference>
<dbReference type="EMBL" id="JBBPCC010000016">
    <property type="protein sequence ID" value="MEK8130788.1"/>
    <property type="molecule type" value="Genomic_DNA"/>
</dbReference>
<dbReference type="CDD" id="cd07326">
    <property type="entry name" value="M56_BlaR1_MecR1_like"/>
    <property type="match status" value="1"/>
</dbReference>
<evidence type="ECO:0000313" key="4">
    <source>
        <dbReference type="Proteomes" id="UP001469365"/>
    </source>
</evidence>
<dbReference type="PANTHER" id="PTHR34978">
    <property type="entry name" value="POSSIBLE SENSOR-TRANSDUCER PROTEIN BLAR"/>
    <property type="match status" value="1"/>
</dbReference>
<organism evidence="3 4">
    <name type="scientific">Paenibacillus filicis</name>
    <dbReference type="NCBI Taxonomy" id="669464"/>
    <lineage>
        <taxon>Bacteria</taxon>
        <taxon>Bacillati</taxon>
        <taxon>Bacillota</taxon>
        <taxon>Bacilli</taxon>
        <taxon>Bacillales</taxon>
        <taxon>Paenibacillaceae</taxon>
        <taxon>Paenibacillus</taxon>
    </lineage>
</organism>
<dbReference type="InterPro" id="IPR008756">
    <property type="entry name" value="Peptidase_M56"/>
</dbReference>
<dbReference type="Proteomes" id="UP001469365">
    <property type="component" value="Unassembled WGS sequence"/>
</dbReference>
<accession>A0ABU9DRS9</accession>
<keyword evidence="1" id="KW-1133">Transmembrane helix</keyword>
<gene>
    <name evidence="3" type="ORF">WMW72_23045</name>
</gene>
<dbReference type="Gene3D" id="3.30.2010.10">
    <property type="entry name" value="Metalloproteases ('zincins'), catalytic domain"/>
    <property type="match status" value="1"/>
</dbReference>
<evidence type="ECO:0000256" key="1">
    <source>
        <dbReference type="SAM" id="Phobius"/>
    </source>
</evidence>
<keyword evidence="1" id="KW-0472">Membrane</keyword>
<dbReference type="PANTHER" id="PTHR34978:SF3">
    <property type="entry name" value="SLR0241 PROTEIN"/>
    <property type="match status" value="1"/>
</dbReference>
<feature type="transmembrane region" description="Helical" evidence="1">
    <location>
        <begin position="52"/>
        <end position="77"/>
    </location>
</feature>